<feature type="transmembrane region" description="Helical" evidence="6">
    <location>
        <begin position="274"/>
        <end position="291"/>
    </location>
</feature>
<dbReference type="PANTHER" id="PTHR47089:SF1">
    <property type="entry name" value="GUANOSINE ABC TRANSPORTER PERMEASE PROTEIN NUPP"/>
    <property type="match status" value="1"/>
</dbReference>
<proteinExistence type="predicted"/>
<evidence type="ECO:0000256" key="2">
    <source>
        <dbReference type="ARBA" id="ARBA00022475"/>
    </source>
</evidence>
<evidence type="ECO:0000313" key="7">
    <source>
        <dbReference type="EMBL" id="KAB7741722.1"/>
    </source>
</evidence>
<evidence type="ECO:0000313" key="8">
    <source>
        <dbReference type="Proteomes" id="UP000468901"/>
    </source>
</evidence>
<dbReference type="RefSeq" id="WP_152215025.1">
    <property type="nucleotide sequence ID" value="NZ_WESC01000003.1"/>
</dbReference>
<dbReference type="Proteomes" id="UP000468901">
    <property type="component" value="Unassembled WGS sequence"/>
</dbReference>
<keyword evidence="2" id="KW-1003">Cell membrane</keyword>
<dbReference type="GO" id="GO:0005886">
    <property type="term" value="C:plasma membrane"/>
    <property type="evidence" value="ECO:0007669"/>
    <property type="project" value="UniProtKB-SubCell"/>
</dbReference>
<evidence type="ECO:0000256" key="5">
    <source>
        <dbReference type="ARBA" id="ARBA00023136"/>
    </source>
</evidence>
<evidence type="ECO:0000256" key="3">
    <source>
        <dbReference type="ARBA" id="ARBA00022692"/>
    </source>
</evidence>
<feature type="transmembrane region" description="Helical" evidence="6">
    <location>
        <begin position="148"/>
        <end position="166"/>
    </location>
</feature>
<evidence type="ECO:0000256" key="1">
    <source>
        <dbReference type="ARBA" id="ARBA00004651"/>
    </source>
</evidence>
<sequence>MNSDLVLRFGAGAKVFVVSLFAIVLSLIVFGIFVVLSGVNPLDVYRLMYVGAFGSWFSWQNTLLRSAPLLLTALCTALPAQMGMVIIGGEGAFVLGGLAAAAAGLLLSDMSVPALIVQGAMAIAGMCAGGAVIASAGALRHLRGVNETISSLLLSYICIAVLNQMVEGPMRDPTSLNKPSTRALPDWAMLGNIPGMDIHVGLIFGLLFCLATYMLMFHTTFGFAARMVGGNVRAARMAGLPVGRLILIVTFLGGAAAGLGGMVEVAAVQGRANATIASGYGLTGILVAFLARQNPLIVIPVAILLGGIDASGGLLQRRLDMPDASVVVLQGIIFVILLASESVQEGINLPGWFRGIKPRSSAVAVAEGAE</sequence>
<keyword evidence="4 6" id="KW-1133">Transmembrane helix</keyword>
<feature type="transmembrane region" description="Helical" evidence="6">
    <location>
        <begin position="114"/>
        <end position="136"/>
    </location>
</feature>
<comment type="caution">
    <text evidence="7">The sequence shown here is derived from an EMBL/GenBank/DDBJ whole genome shotgun (WGS) entry which is preliminary data.</text>
</comment>
<feature type="transmembrane region" description="Helical" evidence="6">
    <location>
        <begin position="198"/>
        <end position="224"/>
    </location>
</feature>
<organism evidence="7 8">
    <name type="scientific">Parvibaculum sedimenti</name>
    <dbReference type="NCBI Taxonomy" id="2608632"/>
    <lineage>
        <taxon>Bacteria</taxon>
        <taxon>Pseudomonadati</taxon>
        <taxon>Pseudomonadota</taxon>
        <taxon>Alphaproteobacteria</taxon>
        <taxon>Hyphomicrobiales</taxon>
        <taxon>Parvibaculaceae</taxon>
        <taxon>Parvibaculum</taxon>
    </lineage>
</organism>
<dbReference type="PANTHER" id="PTHR47089">
    <property type="entry name" value="ABC TRANSPORTER, PERMEASE PROTEIN"/>
    <property type="match status" value="1"/>
</dbReference>
<dbReference type="CDD" id="cd06580">
    <property type="entry name" value="TM_PBP1_transp_TpRbsC_like"/>
    <property type="match status" value="1"/>
</dbReference>
<dbReference type="EMBL" id="WESC01000003">
    <property type="protein sequence ID" value="KAB7741722.1"/>
    <property type="molecule type" value="Genomic_DNA"/>
</dbReference>
<evidence type="ECO:0000256" key="4">
    <source>
        <dbReference type="ARBA" id="ARBA00022989"/>
    </source>
</evidence>
<dbReference type="Pfam" id="PF02653">
    <property type="entry name" value="BPD_transp_2"/>
    <property type="match status" value="1"/>
</dbReference>
<comment type="subcellular location">
    <subcellularLocation>
        <location evidence="1">Cell membrane</location>
        <topology evidence="1">Multi-pass membrane protein</topology>
    </subcellularLocation>
</comment>
<name>A0A6N6VLS3_9HYPH</name>
<dbReference type="AlphaFoldDB" id="A0A6N6VLS3"/>
<feature type="transmembrane region" description="Helical" evidence="6">
    <location>
        <begin position="245"/>
        <end position="268"/>
    </location>
</feature>
<feature type="transmembrane region" description="Helical" evidence="6">
    <location>
        <begin position="85"/>
        <end position="108"/>
    </location>
</feature>
<feature type="transmembrane region" description="Helical" evidence="6">
    <location>
        <begin position="12"/>
        <end position="36"/>
    </location>
</feature>
<keyword evidence="5 6" id="KW-0472">Membrane</keyword>
<dbReference type="InterPro" id="IPR001851">
    <property type="entry name" value="ABC_transp_permease"/>
</dbReference>
<keyword evidence="3 6" id="KW-0812">Transmembrane</keyword>
<evidence type="ECO:0000256" key="6">
    <source>
        <dbReference type="SAM" id="Phobius"/>
    </source>
</evidence>
<accession>A0A6N6VLS3</accession>
<reference evidence="7 8" key="1">
    <citation type="submission" date="2019-09" db="EMBL/GenBank/DDBJ databases">
        <title>Parvibaculum sedimenti sp. nov., isolated from sediment.</title>
        <authorList>
            <person name="Wang Y."/>
        </authorList>
    </citation>
    <scope>NUCLEOTIDE SEQUENCE [LARGE SCALE GENOMIC DNA]</scope>
    <source>
        <strain evidence="7 8">HXT-9</strain>
    </source>
</reference>
<gene>
    <name evidence="7" type="ORF">F2P47_04775</name>
</gene>
<dbReference type="GO" id="GO:0022857">
    <property type="term" value="F:transmembrane transporter activity"/>
    <property type="evidence" value="ECO:0007669"/>
    <property type="project" value="InterPro"/>
</dbReference>
<keyword evidence="8" id="KW-1185">Reference proteome</keyword>
<protein>
    <submittedName>
        <fullName evidence="7">ABC transporter permease</fullName>
    </submittedName>
</protein>
<feature type="transmembrane region" description="Helical" evidence="6">
    <location>
        <begin position="296"/>
        <end position="315"/>
    </location>
</feature>